<evidence type="ECO:0000313" key="3">
    <source>
        <dbReference type="Proteomes" id="UP001197974"/>
    </source>
</evidence>
<protein>
    <submittedName>
        <fullName evidence="2">Type II toxin-antitoxin system HicB family antitoxin</fullName>
    </submittedName>
</protein>
<dbReference type="Gene3D" id="3.30.160.250">
    <property type="match status" value="1"/>
</dbReference>
<dbReference type="InterPro" id="IPR031807">
    <property type="entry name" value="HicB-like"/>
</dbReference>
<gene>
    <name evidence="2" type="ORF">LC087_19380</name>
</gene>
<evidence type="ECO:0000313" key="2">
    <source>
        <dbReference type="EMBL" id="WLR44465.1"/>
    </source>
</evidence>
<dbReference type="InterPro" id="IPR051404">
    <property type="entry name" value="TA_system_antitoxin"/>
</dbReference>
<dbReference type="EMBL" id="CP129015">
    <property type="protein sequence ID" value="WLR44465.1"/>
    <property type="molecule type" value="Genomic_DNA"/>
</dbReference>
<reference evidence="2 3" key="1">
    <citation type="submission" date="2023-06" db="EMBL/GenBank/DDBJ databases">
        <title>Five Gram-positive bacteria isolated from mangrove sediments in Shenzhen, Guangdong, China.</title>
        <authorList>
            <person name="Yu S."/>
            <person name="Zheng W."/>
            <person name="Huang Y."/>
        </authorList>
    </citation>
    <scope>NUCLEOTIDE SEQUENCE [LARGE SCALE GENOMIC DNA]</scope>
    <source>
        <strain evidence="2 3">SaN35-3</strain>
        <plasmid evidence="2 3">unnamed2</plasmid>
    </source>
</reference>
<organism evidence="2 3">
    <name type="scientific">Bacillus carboniphilus</name>
    <dbReference type="NCBI Taxonomy" id="86663"/>
    <lineage>
        <taxon>Bacteria</taxon>
        <taxon>Bacillati</taxon>
        <taxon>Bacillota</taxon>
        <taxon>Bacilli</taxon>
        <taxon>Bacillales</taxon>
        <taxon>Bacillaceae</taxon>
        <taxon>Bacillus</taxon>
    </lineage>
</organism>
<dbReference type="InterPro" id="IPR035069">
    <property type="entry name" value="TTHA1013/TTHA0281-like"/>
</dbReference>
<sequence>MSNKKDRYIYPAIFDYADDGISVEFPDLPGCLTAGDSDREAVGMAKEALALHLYGMEQDNDSIPDPTHIKDLKVDANQTVVLIDVWMRPFRDEMKNKAIKKTLTIPKWLDDLAKENNVNYSHVLKDALIKYLGVDEKRP</sequence>
<evidence type="ECO:0000259" key="1">
    <source>
        <dbReference type="Pfam" id="PF15919"/>
    </source>
</evidence>
<geneLocation type="plasmid" evidence="2 3">
    <name>unnamed2</name>
</geneLocation>
<dbReference type="RefSeq" id="WP_226540837.1">
    <property type="nucleotide sequence ID" value="NZ_CP129015.1"/>
</dbReference>
<accession>A0ABY9K3U5</accession>
<dbReference type="PANTHER" id="PTHR34504">
    <property type="entry name" value="ANTITOXIN HICB"/>
    <property type="match status" value="1"/>
</dbReference>
<dbReference type="Proteomes" id="UP001197974">
    <property type="component" value="Plasmid unnamed2"/>
</dbReference>
<feature type="domain" description="HicB-like antitoxin of toxin-antitoxin system" evidence="1">
    <location>
        <begin position="11"/>
        <end position="125"/>
    </location>
</feature>
<proteinExistence type="predicted"/>
<dbReference type="PANTHER" id="PTHR34504:SF2">
    <property type="entry name" value="UPF0150 PROTEIN SSL0259"/>
    <property type="match status" value="1"/>
</dbReference>
<dbReference type="Pfam" id="PF15919">
    <property type="entry name" value="HicB_lk_antitox"/>
    <property type="match status" value="1"/>
</dbReference>
<keyword evidence="2" id="KW-0614">Plasmid</keyword>
<keyword evidence="3" id="KW-1185">Reference proteome</keyword>
<name>A0ABY9K3U5_9BACI</name>
<dbReference type="SUPFAM" id="SSF143100">
    <property type="entry name" value="TTHA1013/TTHA0281-like"/>
    <property type="match status" value="1"/>
</dbReference>